<dbReference type="Proteomes" id="UP000245838">
    <property type="component" value="Chromosome sggmmb4_Chromosome"/>
</dbReference>
<evidence type="ECO:0000313" key="2">
    <source>
        <dbReference type="EMBL" id="CRL44758.1"/>
    </source>
</evidence>
<accession>A0A193QI10</accession>
<feature type="signal peptide" evidence="1">
    <location>
        <begin position="1"/>
        <end position="25"/>
    </location>
</feature>
<dbReference type="EMBL" id="LN854557">
    <property type="protein sequence ID" value="CRL44758.1"/>
    <property type="molecule type" value="Genomic_DNA"/>
</dbReference>
<gene>
    <name evidence="2" type="ORF">SGGMMB4_02037</name>
</gene>
<reference evidence="2 3" key="1">
    <citation type="submission" date="2015-05" db="EMBL/GenBank/DDBJ databases">
        <authorList>
            <person name="Goodhead I."/>
        </authorList>
    </citation>
    <scope>NUCLEOTIDE SEQUENCE [LARGE SCALE GENOMIC DNA]</scope>
    <source>
        <strain evidence="3">morsitans</strain>
    </source>
</reference>
<evidence type="ECO:0000313" key="3">
    <source>
        <dbReference type="Proteomes" id="UP000245838"/>
    </source>
</evidence>
<feature type="chain" id="PRO_5008261590" evidence="1">
    <location>
        <begin position="26"/>
        <end position="55"/>
    </location>
</feature>
<dbReference type="AlphaFoldDB" id="A0A193QI10"/>
<evidence type="ECO:0000256" key="1">
    <source>
        <dbReference type="SAM" id="SignalP"/>
    </source>
</evidence>
<protein>
    <submittedName>
        <fullName evidence="2">Uncharacterized protein</fullName>
    </submittedName>
</protein>
<name>A0A193QI10_SODGM</name>
<sequence>MISMKLSFNAFIVITAMALSQAAIASRLMDMPRDQRNDSTCMAQNIADPALFRRQ</sequence>
<keyword evidence="1" id="KW-0732">Signal</keyword>
<proteinExistence type="predicted"/>
<organism evidence="2 3">
    <name type="scientific">Sodalis glossinidius (strain morsitans)</name>
    <dbReference type="NCBI Taxonomy" id="343509"/>
    <lineage>
        <taxon>Bacteria</taxon>
        <taxon>Pseudomonadati</taxon>
        <taxon>Pseudomonadota</taxon>
        <taxon>Gammaproteobacteria</taxon>
        <taxon>Enterobacterales</taxon>
        <taxon>Bruguierivoracaceae</taxon>
        <taxon>Sodalis</taxon>
    </lineage>
</organism>